<evidence type="ECO:0000313" key="3">
    <source>
        <dbReference type="EMBL" id="APW42722.1"/>
    </source>
</evidence>
<name>A0A1P8K9R3_9BURK</name>
<dbReference type="SUPFAM" id="SSF52402">
    <property type="entry name" value="Adenine nucleotide alpha hydrolases-like"/>
    <property type="match status" value="2"/>
</dbReference>
<protein>
    <recommendedName>
        <fullName evidence="2">UspA domain-containing protein</fullName>
    </recommendedName>
</protein>
<accession>A0A1P8K9R3</accession>
<evidence type="ECO:0000256" key="1">
    <source>
        <dbReference type="ARBA" id="ARBA00008791"/>
    </source>
</evidence>
<sequence>MNIQFILAVTDFSTAAEHGLERAALIAASHRARLRIIYGAEVPNLGLSDPSARLRQRGRQLARRHGITVEAIEHTPHMLDDVVRLARGANLLVMDPRRHRALHTFWRGTTLDQLLRRVQCPMLIVKNAPSGRYQRMLVAVDFTLESGNLVRYASGLEADSALELFHALDARCSTGRPQDMAPEDAMAYYRKLGRQDAQGRPLRFSESLDTRRNRVSSITGRSAPAREIAVQQCFAAADLVIVGEKRNATLVDFLFGSMARQLIPLASSDVLVFPHAYQAPSGAIAKERIRTVLNGVRLT</sequence>
<evidence type="ECO:0000259" key="2">
    <source>
        <dbReference type="Pfam" id="PF00582"/>
    </source>
</evidence>
<proteinExistence type="inferred from homology"/>
<dbReference type="PANTHER" id="PTHR46268:SF6">
    <property type="entry name" value="UNIVERSAL STRESS PROTEIN UP12"/>
    <property type="match status" value="1"/>
</dbReference>
<dbReference type="AlphaFoldDB" id="A0A1P8K9R3"/>
<dbReference type="RefSeq" id="WP_029707575.1">
    <property type="nucleotide sequence ID" value="NZ_CP019239.1"/>
</dbReference>
<dbReference type="CDD" id="cd00293">
    <property type="entry name" value="USP-like"/>
    <property type="match status" value="2"/>
</dbReference>
<dbReference type="STRING" id="1484693.RS694_09370"/>
<dbReference type="EMBL" id="CP019239">
    <property type="protein sequence ID" value="APW42722.1"/>
    <property type="molecule type" value="Genomic_DNA"/>
</dbReference>
<keyword evidence="4" id="KW-1185">Reference proteome</keyword>
<comment type="similarity">
    <text evidence="1">Belongs to the universal stress protein A family.</text>
</comment>
<dbReference type="InterPro" id="IPR006016">
    <property type="entry name" value="UspA"/>
</dbReference>
<feature type="domain" description="UspA" evidence="2">
    <location>
        <begin position="133"/>
        <end position="274"/>
    </location>
</feature>
<reference evidence="3 4" key="1">
    <citation type="submission" date="2017-01" db="EMBL/GenBank/DDBJ databases">
        <authorList>
            <person name="Mah S.A."/>
            <person name="Swanson W.J."/>
            <person name="Moy G.W."/>
            <person name="Vacquier V.D."/>
        </authorList>
    </citation>
    <scope>NUCLEOTIDE SEQUENCE [LARGE SCALE GENOMIC DNA]</scope>
    <source>
        <strain evidence="3 4">DSM 22694</strain>
    </source>
</reference>
<gene>
    <name evidence="3" type="ORF">RS694_09370</name>
</gene>
<dbReference type="Gene3D" id="3.40.50.12370">
    <property type="match status" value="1"/>
</dbReference>
<dbReference type="Pfam" id="PF00582">
    <property type="entry name" value="Usp"/>
    <property type="match status" value="2"/>
</dbReference>
<organism evidence="3 4">
    <name type="scientific">Rhodoferax saidenbachensis</name>
    <dbReference type="NCBI Taxonomy" id="1484693"/>
    <lineage>
        <taxon>Bacteria</taxon>
        <taxon>Pseudomonadati</taxon>
        <taxon>Pseudomonadota</taxon>
        <taxon>Betaproteobacteria</taxon>
        <taxon>Burkholderiales</taxon>
        <taxon>Comamonadaceae</taxon>
        <taxon>Rhodoferax</taxon>
    </lineage>
</organism>
<feature type="domain" description="UspA" evidence="2">
    <location>
        <begin position="6"/>
        <end position="126"/>
    </location>
</feature>
<dbReference type="Proteomes" id="UP000186110">
    <property type="component" value="Chromosome"/>
</dbReference>
<evidence type="ECO:0000313" key="4">
    <source>
        <dbReference type="Proteomes" id="UP000186110"/>
    </source>
</evidence>
<dbReference type="KEGG" id="rsb:RS694_09370"/>
<dbReference type="PANTHER" id="PTHR46268">
    <property type="entry name" value="STRESS RESPONSE PROTEIN NHAX"/>
    <property type="match status" value="1"/>
</dbReference>